<dbReference type="InterPro" id="IPR001059">
    <property type="entry name" value="Transl_elong_P/YeiP_cen"/>
</dbReference>
<protein>
    <recommendedName>
        <fullName evidence="7 8">Elongation factor P</fullName>
        <shortName evidence="7">EF-P</shortName>
    </recommendedName>
</protein>
<dbReference type="Gene3D" id="2.40.50.140">
    <property type="entry name" value="Nucleic acid-binding proteins"/>
    <property type="match status" value="2"/>
</dbReference>
<sequence>MPDYISSNDLRVGNCIEVDGNLYIVVAFQHTKVGKWGAIIKTKLRDVNTGLIIEKSFRAGEKVIRAVLEGKKAQFMYADNQGYHFMDLENYEEVVLPEDLIGEAKDFLVDGLEVELLKYGDRVVGVNIPSFVELEVVDTSPGIRGDTASGGSKPAVLETGLTIQVPLFVNKGDRVRVDTRTREYLERV</sequence>
<name>A0ABZ2Y8J4_9BACT</name>
<keyword evidence="13" id="KW-1185">Reference proteome</keyword>
<dbReference type="GO" id="GO:0003746">
    <property type="term" value="F:translation elongation factor activity"/>
    <property type="evidence" value="ECO:0007669"/>
    <property type="project" value="UniProtKB-KW"/>
</dbReference>
<feature type="domain" description="Elongation factor P C-terminal" evidence="10">
    <location>
        <begin position="132"/>
        <end position="187"/>
    </location>
</feature>
<gene>
    <name evidence="7 12" type="primary">efp</name>
    <name evidence="12" type="ORF">QBE54_06990</name>
</gene>
<dbReference type="CDD" id="cd05794">
    <property type="entry name" value="S1_EF-P_repeat_2"/>
    <property type="match status" value="1"/>
</dbReference>
<evidence type="ECO:0000259" key="11">
    <source>
        <dbReference type="SMART" id="SM01185"/>
    </source>
</evidence>
<dbReference type="SUPFAM" id="SSF50249">
    <property type="entry name" value="Nucleic acid-binding proteins"/>
    <property type="match status" value="2"/>
</dbReference>
<dbReference type="PANTHER" id="PTHR30053:SF12">
    <property type="entry name" value="ELONGATION FACTOR P (EF-P) FAMILY PROTEIN"/>
    <property type="match status" value="1"/>
</dbReference>
<evidence type="ECO:0000259" key="10">
    <source>
        <dbReference type="SMART" id="SM00841"/>
    </source>
</evidence>
<accession>A0ABZ2Y8J4</accession>
<evidence type="ECO:0000313" key="12">
    <source>
        <dbReference type="EMBL" id="WZL75338.1"/>
    </source>
</evidence>
<dbReference type="RefSeq" id="WP_369017485.1">
    <property type="nucleotide sequence ID" value="NZ_CP121689.1"/>
</dbReference>
<evidence type="ECO:0000313" key="13">
    <source>
        <dbReference type="Proteomes" id="UP001461341"/>
    </source>
</evidence>
<dbReference type="Proteomes" id="UP001461341">
    <property type="component" value="Chromosome"/>
</dbReference>
<keyword evidence="4 7" id="KW-0963">Cytoplasm</keyword>
<dbReference type="CDD" id="cd04470">
    <property type="entry name" value="S1_EF-P_repeat_1"/>
    <property type="match status" value="1"/>
</dbReference>
<dbReference type="Gene3D" id="2.30.30.30">
    <property type="match status" value="1"/>
</dbReference>
<dbReference type="InterPro" id="IPR013852">
    <property type="entry name" value="Transl_elong_P/YeiP_CS"/>
</dbReference>
<feature type="domain" description="Translation elongation factor P/YeiP central" evidence="11">
    <location>
        <begin position="70"/>
        <end position="124"/>
    </location>
</feature>
<dbReference type="PANTHER" id="PTHR30053">
    <property type="entry name" value="ELONGATION FACTOR P"/>
    <property type="match status" value="1"/>
</dbReference>
<evidence type="ECO:0000256" key="7">
    <source>
        <dbReference type="HAMAP-Rule" id="MF_00141"/>
    </source>
</evidence>
<dbReference type="InterPro" id="IPR012340">
    <property type="entry name" value="NA-bd_OB-fold"/>
</dbReference>
<dbReference type="InterPro" id="IPR015365">
    <property type="entry name" value="Elong-fact-P_C"/>
</dbReference>
<dbReference type="EMBL" id="CP121689">
    <property type="protein sequence ID" value="WZL75338.1"/>
    <property type="molecule type" value="Genomic_DNA"/>
</dbReference>
<proteinExistence type="inferred from homology"/>
<dbReference type="PIRSF" id="PIRSF005901">
    <property type="entry name" value="EF-P"/>
    <property type="match status" value="1"/>
</dbReference>
<reference evidence="12 13" key="1">
    <citation type="submission" date="2023-03" db="EMBL/GenBank/DDBJ databases">
        <title>Novel Species.</title>
        <authorList>
            <person name="Ma S."/>
        </authorList>
    </citation>
    <scope>NUCLEOTIDE SEQUENCE [LARGE SCALE GENOMIC DNA]</scope>
    <source>
        <strain evidence="12 13">B11</strain>
    </source>
</reference>
<organism evidence="12 13">
    <name type="scientific">Thermatribacter velox</name>
    <dbReference type="NCBI Taxonomy" id="3039681"/>
    <lineage>
        <taxon>Bacteria</taxon>
        <taxon>Pseudomonadati</taxon>
        <taxon>Atribacterota</taxon>
        <taxon>Atribacteria</taxon>
        <taxon>Atribacterales</taxon>
        <taxon>Thermatribacteraceae</taxon>
        <taxon>Thermatribacter</taxon>
    </lineage>
</organism>
<dbReference type="SMART" id="SM01185">
    <property type="entry name" value="EFP"/>
    <property type="match status" value="1"/>
</dbReference>
<comment type="function">
    <text evidence="7">Involved in peptide bond synthesis. Stimulates efficient translation and peptide-bond synthesis on native or reconstituted 70S ribosomes in vitro. Probably functions indirectly by altering the affinity of the ribosome for aminoacyl-tRNA, thus increasing their reactivity as acceptors for peptidyl transferase.</text>
</comment>
<comment type="pathway">
    <text evidence="2 7">Protein biosynthesis; polypeptide chain elongation.</text>
</comment>
<evidence type="ECO:0000256" key="6">
    <source>
        <dbReference type="ARBA" id="ARBA00022917"/>
    </source>
</evidence>
<evidence type="ECO:0000256" key="5">
    <source>
        <dbReference type="ARBA" id="ARBA00022768"/>
    </source>
</evidence>
<dbReference type="InterPro" id="IPR014722">
    <property type="entry name" value="Rib_uL2_dom2"/>
</dbReference>
<evidence type="ECO:0000256" key="9">
    <source>
        <dbReference type="RuleBase" id="RU004389"/>
    </source>
</evidence>
<dbReference type="InterPro" id="IPR013185">
    <property type="entry name" value="Transl_elong_KOW-like"/>
</dbReference>
<keyword evidence="6 7" id="KW-0648">Protein biosynthesis</keyword>
<dbReference type="Pfam" id="PF09285">
    <property type="entry name" value="Elong-fact-P_C"/>
    <property type="match status" value="1"/>
</dbReference>
<dbReference type="Pfam" id="PF08207">
    <property type="entry name" value="EFP_N"/>
    <property type="match status" value="1"/>
</dbReference>
<dbReference type="NCBIfam" id="NF001810">
    <property type="entry name" value="PRK00529.1"/>
    <property type="match status" value="1"/>
</dbReference>
<evidence type="ECO:0000256" key="1">
    <source>
        <dbReference type="ARBA" id="ARBA00004496"/>
    </source>
</evidence>
<evidence type="ECO:0000256" key="3">
    <source>
        <dbReference type="ARBA" id="ARBA00009479"/>
    </source>
</evidence>
<dbReference type="InterPro" id="IPR008991">
    <property type="entry name" value="Translation_prot_SH3-like_sf"/>
</dbReference>
<dbReference type="SMART" id="SM00841">
    <property type="entry name" value="Elong-fact-P_C"/>
    <property type="match status" value="1"/>
</dbReference>
<dbReference type="PROSITE" id="PS01275">
    <property type="entry name" value="EFP"/>
    <property type="match status" value="1"/>
</dbReference>
<evidence type="ECO:0000256" key="8">
    <source>
        <dbReference type="NCBIfam" id="TIGR00038"/>
    </source>
</evidence>
<dbReference type="InterPro" id="IPR011768">
    <property type="entry name" value="Transl_elongation_fac_P"/>
</dbReference>
<comment type="similarity">
    <text evidence="3 7 9">Belongs to the elongation factor P family.</text>
</comment>
<dbReference type="HAMAP" id="MF_00141">
    <property type="entry name" value="EF_P"/>
    <property type="match status" value="1"/>
</dbReference>
<dbReference type="SUPFAM" id="SSF50104">
    <property type="entry name" value="Translation proteins SH3-like domain"/>
    <property type="match status" value="1"/>
</dbReference>
<keyword evidence="5 7" id="KW-0251">Elongation factor</keyword>
<dbReference type="InterPro" id="IPR020599">
    <property type="entry name" value="Transl_elong_fac_P/YeiP"/>
</dbReference>
<evidence type="ECO:0000256" key="4">
    <source>
        <dbReference type="ARBA" id="ARBA00022490"/>
    </source>
</evidence>
<comment type="subcellular location">
    <subcellularLocation>
        <location evidence="1 7">Cytoplasm</location>
    </subcellularLocation>
</comment>
<dbReference type="NCBIfam" id="TIGR00038">
    <property type="entry name" value="efp"/>
    <property type="match status" value="1"/>
</dbReference>
<dbReference type="Pfam" id="PF01132">
    <property type="entry name" value="EFP"/>
    <property type="match status" value="1"/>
</dbReference>
<evidence type="ECO:0000256" key="2">
    <source>
        <dbReference type="ARBA" id="ARBA00004815"/>
    </source>
</evidence>